<dbReference type="GO" id="GO:0006310">
    <property type="term" value="P:DNA recombination"/>
    <property type="evidence" value="ECO:0007669"/>
    <property type="project" value="TreeGrafter"/>
</dbReference>
<accession>A0A7K0J6I9</accession>
<dbReference type="EMBL" id="VUMG01000002">
    <property type="protein sequence ID" value="MSS45378.1"/>
    <property type="molecule type" value="Genomic_DNA"/>
</dbReference>
<evidence type="ECO:0000256" key="5">
    <source>
        <dbReference type="ARBA" id="ARBA00022806"/>
    </source>
</evidence>
<name>A0A7K0J6I9_9ACTN</name>
<dbReference type="InterPro" id="IPR011335">
    <property type="entry name" value="Restrct_endonuc-II-like"/>
</dbReference>
<evidence type="ECO:0000259" key="10">
    <source>
        <dbReference type="Pfam" id="PF17946"/>
    </source>
</evidence>
<dbReference type="Pfam" id="PF17946">
    <property type="entry name" value="RecC_C"/>
    <property type="match status" value="1"/>
</dbReference>
<evidence type="ECO:0000256" key="1">
    <source>
        <dbReference type="ARBA" id="ARBA00022722"/>
    </source>
</evidence>
<dbReference type="AlphaFoldDB" id="A0A7K0J6I9"/>
<dbReference type="SUPFAM" id="SSF52540">
    <property type="entry name" value="P-loop containing nucleoside triphosphate hydrolases"/>
    <property type="match status" value="2"/>
</dbReference>
<dbReference type="Proteomes" id="UP000466104">
    <property type="component" value="Unassembled WGS sequence"/>
</dbReference>
<dbReference type="SUPFAM" id="SSF52980">
    <property type="entry name" value="Restriction endonuclease-like"/>
    <property type="match status" value="1"/>
</dbReference>
<evidence type="ECO:0000313" key="11">
    <source>
        <dbReference type="EMBL" id="MSS45378.1"/>
    </source>
</evidence>
<dbReference type="Gene3D" id="3.40.50.10930">
    <property type="match status" value="1"/>
</dbReference>
<keyword evidence="9" id="KW-0234">DNA repair</keyword>
<keyword evidence="8" id="KW-0238">DNA-binding</keyword>
<gene>
    <name evidence="11" type="ORF">FYJ43_04840</name>
</gene>
<dbReference type="GO" id="GO:0004527">
    <property type="term" value="F:exonuclease activity"/>
    <property type="evidence" value="ECO:0007669"/>
    <property type="project" value="UniProtKB-KW"/>
</dbReference>
<dbReference type="GO" id="GO:0005524">
    <property type="term" value="F:ATP binding"/>
    <property type="evidence" value="ECO:0007669"/>
    <property type="project" value="UniProtKB-KW"/>
</dbReference>
<keyword evidence="4" id="KW-0378">Hydrolase</keyword>
<keyword evidence="7" id="KW-0067">ATP-binding</keyword>
<evidence type="ECO:0000256" key="7">
    <source>
        <dbReference type="ARBA" id="ARBA00022840"/>
    </source>
</evidence>
<dbReference type="GO" id="GO:0004386">
    <property type="term" value="F:helicase activity"/>
    <property type="evidence" value="ECO:0007669"/>
    <property type="project" value="UniProtKB-KW"/>
</dbReference>
<dbReference type="Gene3D" id="1.10.486.10">
    <property type="entry name" value="PCRA, domain 4"/>
    <property type="match status" value="1"/>
</dbReference>
<keyword evidence="2" id="KW-0547">Nucleotide-binding</keyword>
<keyword evidence="12" id="KW-1185">Reference proteome</keyword>
<dbReference type="GO" id="GO:0003677">
    <property type="term" value="F:DNA binding"/>
    <property type="evidence" value="ECO:0007669"/>
    <property type="project" value="UniProtKB-KW"/>
</dbReference>
<reference evidence="11 12" key="1">
    <citation type="submission" date="2019-08" db="EMBL/GenBank/DDBJ databases">
        <title>In-depth cultivation of the pig gut microbiome towards novel bacterial diversity and tailored functional studies.</title>
        <authorList>
            <person name="Wylensek D."/>
            <person name="Hitch T.C.A."/>
            <person name="Clavel T."/>
        </authorList>
    </citation>
    <scope>NUCLEOTIDE SEQUENCE [LARGE SCALE GENOMIC DNA]</scope>
    <source>
        <strain evidence="11 12">WCA-380-WT-3A</strain>
    </source>
</reference>
<dbReference type="Gene3D" id="1.10.10.160">
    <property type="match status" value="1"/>
</dbReference>
<protein>
    <submittedName>
        <fullName evidence="11">Exodeoxyribonuclease V subunit gamma</fullName>
    </submittedName>
</protein>
<keyword evidence="5" id="KW-0347">Helicase</keyword>
<evidence type="ECO:0000256" key="3">
    <source>
        <dbReference type="ARBA" id="ARBA00022763"/>
    </source>
</evidence>
<organism evidence="11 12">
    <name type="scientific">Cutibacterium porci</name>
    <dbReference type="NCBI Taxonomy" id="2605781"/>
    <lineage>
        <taxon>Bacteria</taxon>
        <taxon>Bacillati</taxon>
        <taxon>Actinomycetota</taxon>
        <taxon>Actinomycetes</taxon>
        <taxon>Propionibacteriales</taxon>
        <taxon>Propionibacteriaceae</taxon>
        <taxon>Cutibacterium</taxon>
    </lineage>
</organism>
<evidence type="ECO:0000256" key="6">
    <source>
        <dbReference type="ARBA" id="ARBA00022839"/>
    </source>
</evidence>
<keyword evidence="6" id="KW-0269">Exonuclease</keyword>
<evidence type="ECO:0000256" key="4">
    <source>
        <dbReference type="ARBA" id="ARBA00022801"/>
    </source>
</evidence>
<evidence type="ECO:0000313" key="12">
    <source>
        <dbReference type="Proteomes" id="UP000466104"/>
    </source>
</evidence>
<sequence length="1050" mass="114347">MTGAVRVAYSWRDVSDAVVTALSEPATDPFIRPILVTPNYAQARALLQSLARRHGVAAGIQITTTQGLRARLEDDLLGIDRDTDPWQPGPLALRIALLIETDSPGFEVVSAHLEASRCLGVPRASWTTARQAADAIYALTRDCHDVLSAWADGPDATSHPCDTDSAGNPLDPARAWWAPLWRALLAEDCHVPDPVSRHRLLVDAICSDERPEPPIVWFSSTAMTHHDVNLAEALSTSRDVTIVHLDHNLHKTDPWRTFDRARSATTMRWTSSSIPPVEDDAHTHHAQLPPVEFHDCYGADRQAEVVRDVVCATLADYPALEPRDIVVVCCGGEDTAHLLSAATVADTDHPAHQLRFTTPESREHANPVTEAVTTILGLVSSRATAQDLLHLCAMPAVRARFGFSDNDLESIEQLVSQADIRWGIDSAAREQAGLGRIRQSTWLAGVERMLLAIAMSSTPPTHLGTVTPITDVGSTTIPLVGKLAELVSRMRKTILDTTAPAPIATWSRRISEIIDNLTAAPADSPRSALDTLALLTRLEGVAEDREFDRHEIIDLLVWLSGTFHGRYSWFDGSIQVCHPGELSPVDHEVVIIVDPDHDVVYANPLHGLRDDSLDPTAQARQDLLDVALSAKTLLVVVRQTRNPVNDLPVLAGPFTTTLAHALDARSATPRHIVHGLQPFSADKSCDFTETAWTGFDEAAAAAARCHPGSQPRPDRVVLPPVTELPDPRMSPTDLALALSHPARTLLRARVGAPVNDRLSDFPSDLPLSPSALDKYWIRSRILADLEHGSLPDDAISAERLRGSAAPGHLGQSIVTSLAESSVQISQTATQLRGEQDEQFIEIALDLVEGNCPHLLWPDGLIVDPTHPIHMHGRIGVRGHRIVHAVATRANAKPLLDLWVNLLAVAIATDDVGWFGALVSSDGVTHLAAPAPDQARDILAGLTRLAWWSNQQLIPLPVKLAHALVGLSPMARTNYWTGDSPLQVQWSRERDSNWAAFLGPDVDELIACCRDRGTTLEDLAGWLFNPIIQASRHTGLSQPTMEQFPHLGRMA</sequence>
<dbReference type="PANTHER" id="PTHR30591:SF1">
    <property type="entry name" value="RECBCD ENZYME SUBUNIT RECC"/>
    <property type="match status" value="1"/>
</dbReference>
<dbReference type="InterPro" id="IPR027417">
    <property type="entry name" value="P-loop_NTPase"/>
</dbReference>
<dbReference type="RefSeq" id="WP_154562542.1">
    <property type="nucleotide sequence ID" value="NZ_VUMG01000002.1"/>
</dbReference>
<keyword evidence="1" id="KW-0540">Nuclease</keyword>
<dbReference type="GO" id="GO:0006281">
    <property type="term" value="P:DNA repair"/>
    <property type="evidence" value="ECO:0007669"/>
    <property type="project" value="UniProtKB-KW"/>
</dbReference>
<evidence type="ECO:0000256" key="8">
    <source>
        <dbReference type="ARBA" id="ARBA00023125"/>
    </source>
</evidence>
<evidence type="ECO:0000256" key="2">
    <source>
        <dbReference type="ARBA" id="ARBA00022741"/>
    </source>
</evidence>
<comment type="caution">
    <text evidence="11">The sequence shown here is derived from an EMBL/GenBank/DDBJ whole genome shotgun (WGS) entry which is preliminary data.</text>
</comment>
<keyword evidence="3" id="KW-0227">DNA damage</keyword>
<dbReference type="InterPro" id="IPR013986">
    <property type="entry name" value="DExx_box_DNA_helicase_dom_sf"/>
</dbReference>
<proteinExistence type="predicted"/>
<dbReference type="PANTHER" id="PTHR30591">
    <property type="entry name" value="RECBCD ENZYME SUBUNIT RECC"/>
    <property type="match status" value="1"/>
</dbReference>
<feature type="domain" description="RecC C-terminal" evidence="10">
    <location>
        <begin position="730"/>
        <end position="963"/>
    </location>
</feature>
<dbReference type="InterPro" id="IPR041500">
    <property type="entry name" value="RecC_C"/>
</dbReference>
<evidence type="ECO:0000256" key="9">
    <source>
        <dbReference type="ARBA" id="ARBA00023204"/>
    </source>
</evidence>
<dbReference type="Pfam" id="PF04257">
    <property type="entry name" value="Exonuc_V_gamma"/>
    <property type="match status" value="1"/>
</dbReference>